<gene>
    <name evidence="1" type="ORF">WMO26_10780</name>
</gene>
<comment type="caution">
    <text evidence="1">The sequence shown here is derived from an EMBL/GenBank/DDBJ whole genome shotgun (WGS) entry which is preliminary data.</text>
</comment>
<keyword evidence="2" id="KW-1185">Reference proteome</keyword>
<organism evidence="1 2">
    <name type="scientific">Solibaculum intestinale</name>
    <dbReference type="NCBI Taxonomy" id="3133165"/>
    <lineage>
        <taxon>Bacteria</taxon>
        <taxon>Bacillati</taxon>
        <taxon>Bacillota</taxon>
        <taxon>Clostridia</taxon>
        <taxon>Eubacteriales</taxon>
        <taxon>Oscillospiraceae</taxon>
        <taxon>Solibaculum</taxon>
    </lineage>
</organism>
<protein>
    <submittedName>
        <fullName evidence="1">Uncharacterized protein</fullName>
    </submittedName>
</protein>
<dbReference type="EMBL" id="JBBMFD010000021">
    <property type="protein sequence ID" value="MEQ2441311.1"/>
    <property type="molecule type" value="Genomic_DNA"/>
</dbReference>
<sequence length="100" mass="11101">MKDVKRKEYSPVKRTLFVCVVTFTLLSAAALIVVGIAVVDERTAYTITGEADRTTPPTVREDGSIAGKYLGRPYEISLPKMKPFQLCLPDSTRFLFQCGI</sequence>
<proteinExistence type="predicted"/>
<reference evidence="1 2" key="1">
    <citation type="submission" date="2024-03" db="EMBL/GenBank/DDBJ databases">
        <title>Human intestinal bacterial collection.</title>
        <authorList>
            <person name="Pauvert C."/>
            <person name="Hitch T.C.A."/>
            <person name="Clavel T."/>
        </authorList>
    </citation>
    <scope>NUCLEOTIDE SEQUENCE [LARGE SCALE GENOMIC DNA]</scope>
    <source>
        <strain evidence="1 2">CLA-JM-H44</strain>
    </source>
</reference>
<evidence type="ECO:0000313" key="2">
    <source>
        <dbReference type="Proteomes" id="UP001489509"/>
    </source>
</evidence>
<accession>A0ABV1E4C0</accession>
<dbReference type="Proteomes" id="UP001489509">
    <property type="component" value="Unassembled WGS sequence"/>
</dbReference>
<evidence type="ECO:0000313" key="1">
    <source>
        <dbReference type="EMBL" id="MEQ2441311.1"/>
    </source>
</evidence>
<dbReference type="RefSeq" id="WP_349220337.1">
    <property type="nucleotide sequence ID" value="NZ_JBBMFD010000021.1"/>
</dbReference>
<name>A0ABV1E4C0_9FIRM</name>